<gene>
    <name evidence="2" type="ORF">OPW20_10215</name>
</gene>
<proteinExistence type="predicted"/>
<protein>
    <submittedName>
        <fullName evidence="2">Helix-turn-helix domain-containing protein</fullName>
    </submittedName>
</protein>
<dbReference type="RefSeq" id="WP_272236441.1">
    <property type="nucleotide sequence ID" value="NZ_JAPFIM010000021.1"/>
</dbReference>
<keyword evidence="3" id="KW-1185">Reference proteome</keyword>
<accession>A0ABT5GT48</accession>
<dbReference type="Pfam" id="PF12728">
    <property type="entry name" value="HTH_17"/>
    <property type="match status" value="1"/>
</dbReference>
<dbReference type="Gene3D" id="1.10.238.160">
    <property type="match status" value="1"/>
</dbReference>
<evidence type="ECO:0000259" key="1">
    <source>
        <dbReference type="Pfam" id="PF12728"/>
    </source>
</evidence>
<dbReference type="InterPro" id="IPR041657">
    <property type="entry name" value="HTH_17"/>
</dbReference>
<organism evidence="2 3">
    <name type="scientific">Vibrio europaeus</name>
    <dbReference type="NCBI Taxonomy" id="300876"/>
    <lineage>
        <taxon>Bacteria</taxon>
        <taxon>Pseudomonadati</taxon>
        <taxon>Pseudomonadota</taxon>
        <taxon>Gammaproteobacteria</taxon>
        <taxon>Vibrionales</taxon>
        <taxon>Vibrionaceae</taxon>
        <taxon>Vibrio</taxon>
        <taxon>Vibrio oreintalis group</taxon>
    </lineage>
</organism>
<name>A0ABT5GT48_9VIBR</name>
<evidence type="ECO:0000313" key="2">
    <source>
        <dbReference type="EMBL" id="MDC5740443.1"/>
    </source>
</evidence>
<dbReference type="EMBL" id="JAPFIT010000013">
    <property type="protein sequence ID" value="MDC5740443.1"/>
    <property type="molecule type" value="Genomic_DNA"/>
</dbReference>
<comment type="caution">
    <text evidence="2">The sequence shown here is derived from an EMBL/GenBank/DDBJ whole genome shotgun (WGS) entry which is preliminary data.</text>
</comment>
<dbReference type="InterPro" id="IPR009061">
    <property type="entry name" value="DNA-bd_dom_put_sf"/>
</dbReference>
<sequence length="57" mass="6999">MSPILTTREVCRLIKRTPATLYRWWKSGRFPRPLRYNGRAYGWDKETVENWLKRQSE</sequence>
<dbReference type="Proteomes" id="UP001150001">
    <property type="component" value="Unassembled WGS sequence"/>
</dbReference>
<evidence type="ECO:0000313" key="3">
    <source>
        <dbReference type="Proteomes" id="UP001150001"/>
    </source>
</evidence>
<dbReference type="SUPFAM" id="SSF46955">
    <property type="entry name" value="Putative DNA-binding domain"/>
    <property type="match status" value="1"/>
</dbReference>
<reference evidence="2" key="1">
    <citation type="submission" date="2022-11" db="EMBL/GenBank/DDBJ databases">
        <title>Role of the vibriolysin VemA secreted by the emergent pathogen Vibrio europaeus in the colonization of Manila clam mucus.</title>
        <authorList>
            <person name="Martinez C."/>
            <person name="Rodriguez S."/>
            <person name="Vences A."/>
            <person name="Barja J.L."/>
            <person name="Toranzo A.E."/>
            <person name="Dubert J."/>
        </authorList>
    </citation>
    <scope>NUCLEOTIDE SEQUENCE</scope>
    <source>
        <strain evidence="2">3454</strain>
    </source>
</reference>
<feature type="domain" description="Helix-turn-helix" evidence="1">
    <location>
        <begin position="5"/>
        <end position="56"/>
    </location>
</feature>